<reference evidence="1" key="1">
    <citation type="journal article" date="2017" name="Arch. Virol.">
        <title>Complete genome sequence of shrimp hemocyte iridescent virus (SHIV) isolated from white leg shrimp, Litopenaeus vannamei.</title>
        <authorList>
            <person name="Qiu L."/>
            <person name="Chen M.M."/>
            <person name="Wang R.Y."/>
            <person name="Wan X.Y."/>
            <person name="Li C."/>
            <person name="Zhang Q.L."/>
            <person name="Dong X."/>
            <person name="Yang B."/>
            <person name="Xiang J.H."/>
            <person name="Huang J."/>
        </authorList>
    </citation>
    <scope>NUCLEOTIDE SEQUENCE [LARGE SCALE GENOMIC DNA]</scope>
    <source>
        <strain evidence="1">20141215</strain>
    </source>
</reference>
<dbReference type="Proteomes" id="UP000297192">
    <property type="component" value="Segment"/>
</dbReference>
<dbReference type="RefSeq" id="YP_010084759.1">
    <property type="nucleotide sequence ID" value="NC_055165.1"/>
</dbReference>
<evidence type="ECO:0000313" key="1">
    <source>
        <dbReference type="EMBL" id="ATE87016.1"/>
    </source>
</evidence>
<dbReference type="GeneID" id="65099779"/>
<reference evidence="1" key="2">
    <citation type="journal article" date="2017" name="Sci. Rep.">
        <title>Characterization of a new member of Iridoviridae, Shrimp hemocyte iridescent virus (SHIV), found in white leg shrimp (Litopenaeus vannamei).</title>
        <authorList>
            <person name="Qiu L."/>
            <person name="Chen M.M."/>
            <person name="Wan X.Y."/>
            <person name="Li C."/>
            <person name="Zhang Q.L."/>
            <person name="Wang R.Y."/>
            <person name="Cheng D.Y."/>
            <person name="Dong X."/>
            <person name="Yang B."/>
            <person name="Wang X.H."/>
            <person name="Xiang J.H."/>
            <person name="Huang J."/>
        </authorList>
    </citation>
    <scope>NUCLEOTIDE SEQUENCE [LARGE SCALE GENOMIC DNA]</scope>
    <source>
        <strain evidence="1">20141215</strain>
    </source>
</reference>
<proteinExistence type="predicted"/>
<keyword evidence="2" id="KW-1185">Reference proteome</keyword>
<dbReference type="EMBL" id="MF599468">
    <property type="protein sequence ID" value="ATE87016.1"/>
    <property type="molecule type" value="Genomic_DNA"/>
</dbReference>
<gene>
    <name evidence="1" type="primary">7R</name>
</gene>
<name>A0A291B0I2_9VIRU</name>
<evidence type="ECO:0000313" key="2">
    <source>
        <dbReference type="Proteomes" id="UP000297192"/>
    </source>
</evidence>
<dbReference type="KEGG" id="vg:65099779"/>
<accession>A0A291B0I2</accession>
<organism evidence="1">
    <name type="scientific">Shrimp hemocyte iridescent virus</name>
    <dbReference type="NCBI Taxonomy" id="2039780"/>
    <lineage>
        <taxon>Viruses</taxon>
        <taxon>Varidnaviria</taxon>
        <taxon>Bamfordvirae</taxon>
        <taxon>Nucleocytoviricota</taxon>
        <taxon>Megaviricetes</taxon>
        <taxon>Pimascovirales</taxon>
        <taxon>Pimascovirales incertae sedis</taxon>
        <taxon>Iridoviridae</taxon>
        <taxon>Betairidovirinae</taxon>
        <taxon>Decapodiridovirus</taxon>
        <taxon>Decapodiridovirus litopenaeus1</taxon>
        <taxon>Decapod iridescent virus 1</taxon>
    </lineage>
</organism>
<sequence length="111" mass="12874">MPFFYIYFIFIFLKFFQIKKKYLGLVKICQDHEVIQEDLDLVRDPGRVHDLHQDQEVIGLGPVHAHALPRVPVNVVDTSQDARAISTEVVRLDIVEILPHVGQDAQDQRDR</sequence>
<protein>
    <submittedName>
        <fullName evidence="1">Uncharacterized protein</fullName>
    </submittedName>
</protein>